<evidence type="ECO:0000256" key="1">
    <source>
        <dbReference type="SAM" id="Coils"/>
    </source>
</evidence>
<keyword evidence="1" id="KW-0175">Coiled coil</keyword>
<dbReference type="AlphaFoldDB" id="A0AAD7FNC6"/>
<dbReference type="InterPro" id="IPR011990">
    <property type="entry name" value="TPR-like_helical_dom_sf"/>
</dbReference>
<proteinExistence type="predicted"/>
<dbReference type="PANTHER" id="PTHR21529">
    <property type="entry name" value="MAMMARY TURMOR VIRUS RECEPTOR HOMOLOG 1, 2 MTVR1, 2"/>
    <property type="match status" value="1"/>
</dbReference>
<sequence length="1195" mass="135295">MTLTESKGLGDDDLSKVLLYNFFEDSTVGESQWRVVLNALDKKQSNVPAPLFDELRHAGVCVELKFLYVAITRARNNVWLADTSAKGEPMRVLWTSRDEIQNCTPGTDTPRLAISSTTTEWEEQGRKLFANKRYQQSKHCFDRARRPREAAMAGAYYLRQEARKSSGGTSRKAIEARKTAFLAAANAFVDCAREEHTIPYFRIAAECFEDAGDDLKAAQTYKEAKEYTRSTELYRKLGHFDDAVDLLKHHKDEIRPEVVNNVTNVARLYYFKEQKLEKANALFPTYEEALEYLEERGLDMAHATLLESLGRFSEAAEVHLEEGRTFDAIRLFLLNRNDEISMRRGLHCILQGLWNRVSFAVLPPRDDSPVSTLLNFVAKADVSILSENDRHEILMFQAIRDRDLWKLESLGQFFESGNQAAALLCLDHSVAQMLKVFGIFVRLLNSMSWVDPCVHPVVAKLFAVVHQGENNFLIPEGTFLHSTLRQQNHPACQSAEESVVLAGSDLADVFQRTLKARLKQRVEQENDACKQTPAFSPCLMFAIDGQCNRFDCPHEHIPGQRITTQHYNLRVRIHLQQILILKRVQFVLSDVNPRRYWISRLYSALYPSFYRLGSASSLDLSSIPEADEAFPVVKEWIRSWCYQFSFLPEIKFLSNLSQVARLGFELDPKSAMSYMMQSPVMRLKPTIYKRRGDNYIVGELLQSLELREQASISAGVLFVQHIILSQLPIHISVLCDLTEHLCACIIVADRRQRGVVHDITLPLSWVTNWSSVAGEGAPPETRLIGILSSSLVALFRRLHSAVDAEHLLFENKNLAVLGVRIRDVFLSRVLGYNASLNRISFRNSILYDIRAIRRMEPNPPHFRISHKYVTAESWTDLVRAVRGSTNGSPQDELVIIVNADGPRPRSVTYARQIVYKAVEDLPQLLGSSRTLRESVLGVEGDGAEPTAVVDGEEQEDAGEEEPEPELAGGQTDEGDTATEPAPVAMLPQLEARIHTAEEIESAVLIQRAFRRVHKRVVKRKAEMAGSSFVAGVADMFFACLKEARSTGMDAAESGPTREYRIRFLGPFPHLLLCLDVAQTVAMRQKKSIKKDFREAKHERLEALDKQLTQLTDALKQVVKMQKALGPTAPMHRSRDLMALKNHVSQTVELLRNLPFKTPEGLEKHLERAHRGIVKLRVLQPAAQKKPVLNMEEDYM</sequence>
<comment type="caution">
    <text evidence="3">The sequence shown here is derived from an EMBL/GenBank/DDBJ whole genome shotgun (WGS) entry which is preliminary data.</text>
</comment>
<evidence type="ECO:0000313" key="4">
    <source>
        <dbReference type="Proteomes" id="UP001221142"/>
    </source>
</evidence>
<dbReference type="InterPro" id="IPR039904">
    <property type="entry name" value="TRANK1"/>
</dbReference>
<accession>A0AAD7FNC6</accession>
<dbReference type="PANTHER" id="PTHR21529:SF4">
    <property type="entry name" value="TPR AND ANKYRIN REPEAT-CONTAINING PROTEIN 1"/>
    <property type="match status" value="1"/>
</dbReference>
<feature type="coiled-coil region" evidence="1">
    <location>
        <begin position="1093"/>
        <end position="1120"/>
    </location>
</feature>
<organism evidence="3 4">
    <name type="scientific">Roridomyces roridus</name>
    <dbReference type="NCBI Taxonomy" id="1738132"/>
    <lineage>
        <taxon>Eukaryota</taxon>
        <taxon>Fungi</taxon>
        <taxon>Dikarya</taxon>
        <taxon>Basidiomycota</taxon>
        <taxon>Agaricomycotina</taxon>
        <taxon>Agaricomycetes</taxon>
        <taxon>Agaricomycetidae</taxon>
        <taxon>Agaricales</taxon>
        <taxon>Marasmiineae</taxon>
        <taxon>Mycenaceae</taxon>
        <taxon>Roridomyces</taxon>
    </lineage>
</organism>
<name>A0AAD7FNC6_9AGAR</name>
<reference evidence="3" key="1">
    <citation type="submission" date="2023-03" db="EMBL/GenBank/DDBJ databases">
        <title>Massive genome expansion in bonnet fungi (Mycena s.s.) driven by repeated elements and novel gene families across ecological guilds.</title>
        <authorList>
            <consortium name="Lawrence Berkeley National Laboratory"/>
            <person name="Harder C.B."/>
            <person name="Miyauchi S."/>
            <person name="Viragh M."/>
            <person name="Kuo A."/>
            <person name="Thoen E."/>
            <person name="Andreopoulos B."/>
            <person name="Lu D."/>
            <person name="Skrede I."/>
            <person name="Drula E."/>
            <person name="Henrissat B."/>
            <person name="Morin E."/>
            <person name="Kohler A."/>
            <person name="Barry K."/>
            <person name="LaButti K."/>
            <person name="Morin E."/>
            <person name="Salamov A."/>
            <person name="Lipzen A."/>
            <person name="Mereny Z."/>
            <person name="Hegedus B."/>
            <person name="Baldrian P."/>
            <person name="Stursova M."/>
            <person name="Weitz H."/>
            <person name="Taylor A."/>
            <person name="Grigoriev I.V."/>
            <person name="Nagy L.G."/>
            <person name="Martin F."/>
            <person name="Kauserud H."/>
        </authorList>
    </citation>
    <scope>NUCLEOTIDE SEQUENCE</scope>
    <source>
        <strain evidence="3">9284</strain>
    </source>
</reference>
<dbReference type="EMBL" id="JARKIF010000009">
    <property type="protein sequence ID" value="KAJ7630373.1"/>
    <property type="molecule type" value="Genomic_DNA"/>
</dbReference>
<evidence type="ECO:0008006" key="5">
    <source>
        <dbReference type="Google" id="ProtNLM"/>
    </source>
</evidence>
<feature type="region of interest" description="Disordered" evidence="2">
    <location>
        <begin position="937"/>
        <end position="979"/>
    </location>
</feature>
<keyword evidence="4" id="KW-1185">Reference proteome</keyword>
<dbReference type="Proteomes" id="UP001221142">
    <property type="component" value="Unassembled WGS sequence"/>
</dbReference>
<gene>
    <name evidence="3" type="ORF">FB45DRAFT_915319</name>
</gene>
<evidence type="ECO:0000313" key="3">
    <source>
        <dbReference type="EMBL" id="KAJ7630373.1"/>
    </source>
</evidence>
<evidence type="ECO:0000256" key="2">
    <source>
        <dbReference type="SAM" id="MobiDB-lite"/>
    </source>
</evidence>
<protein>
    <recommendedName>
        <fullName evidence="5">C3H1-type domain-containing protein</fullName>
    </recommendedName>
</protein>
<dbReference type="SUPFAM" id="SSF48452">
    <property type="entry name" value="TPR-like"/>
    <property type="match status" value="1"/>
</dbReference>
<feature type="compositionally biased region" description="Acidic residues" evidence="2">
    <location>
        <begin position="950"/>
        <end position="964"/>
    </location>
</feature>